<organism evidence="1 2">
    <name type="scientific">Oceanospirillum linum</name>
    <dbReference type="NCBI Taxonomy" id="966"/>
    <lineage>
        <taxon>Bacteria</taxon>
        <taxon>Pseudomonadati</taxon>
        <taxon>Pseudomonadota</taxon>
        <taxon>Gammaproteobacteria</taxon>
        <taxon>Oceanospirillales</taxon>
        <taxon>Oceanospirillaceae</taxon>
        <taxon>Oceanospirillum</taxon>
    </lineage>
</organism>
<sequence>GVDGVLVKATGNETILGTKNFQDGIQVAGKTPVLTKATTDYAITDSKGNPAMFGGGYIKLYRRGDLVYLTASLKLAVGKFNQGVWFNPPDWARPIDKARFSLKREDNTNALFIFNSPGNGDNTIICVDKISANTWLNGSA</sequence>
<dbReference type="RefSeq" id="WP_078320915.1">
    <property type="nucleotide sequence ID" value="NZ_MTSD02000149.1"/>
</dbReference>
<protein>
    <submittedName>
        <fullName evidence="1">Uncharacterized protein</fullName>
    </submittedName>
</protein>
<feature type="non-terminal residue" evidence="1">
    <location>
        <position position="140"/>
    </location>
</feature>
<name>A0A1T1GY12_OCELI</name>
<feature type="non-terminal residue" evidence="1">
    <location>
        <position position="1"/>
    </location>
</feature>
<dbReference type="Proteomes" id="UP000190064">
    <property type="component" value="Unassembled WGS sequence"/>
</dbReference>
<reference evidence="1" key="1">
    <citation type="submission" date="2017-02" db="EMBL/GenBank/DDBJ databases">
        <title>Draft Genome Sequence of the Salt Water Bacterium Oceanospirillum linum ATCC 11336.</title>
        <authorList>
            <person name="Trachtenberg A.M."/>
            <person name="Carney J.G."/>
            <person name="Linnane J.D."/>
            <person name="Rheaume B.A."/>
            <person name="Pitts N.L."/>
            <person name="Mykles D.L."/>
            <person name="Maclea K.S."/>
        </authorList>
    </citation>
    <scope>NUCLEOTIDE SEQUENCE [LARGE SCALE GENOMIC DNA]</scope>
    <source>
        <strain evidence="1">ATCC 11336</strain>
    </source>
</reference>
<dbReference type="AlphaFoldDB" id="A0A1T1GY12"/>
<proteinExistence type="predicted"/>
<evidence type="ECO:0000313" key="2">
    <source>
        <dbReference type="Proteomes" id="UP000190064"/>
    </source>
</evidence>
<accession>A0A1T1GY12</accession>
<keyword evidence="2" id="KW-1185">Reference proteome</keyword>
<dbReference type="EMBL" id="MTSD02000149">
    <property type="protein sequence ID" value="OOV82498.1"/>
    <property type="molecule type" value="Genomic_DNA"/>
</dbReference>
<comment type="caution">
    <text evidence="1">The sequence shown here is derived from an EMBL/GenBank/DDBJ whole genome shotgun (WGS) entry which is preliminary data.</text>
</comment>
<evidence type="ECO:0000313" key="1">
    <source>
        <dbReference type="EMBL" id="OOV82498.1"/>
    </source>
</evidence>
<gene>
    <name evidence="1" type="ORF">BTA35_0217085</name>
</gene>